<dbReference type="Proteomes" id="UP000199283">
    <property type="component" value="Unassembled WGS sequence"/>
</dbReference>
<organism evidence="1 2">
    <name type="scientific">Jannaschia helgolandensis</name>
    <dbReference type="NCBI Taxonomy" id="188906"/>
    <lineage>
        <taxon>Bacteria</taxon>
        <taxon>Pseudomonadati</taxon>
        <taxon>Pseudomonadota</taxon>
        <taxon>Alphaproteobacteria</taxon>
        <taxon>Rhodobacterales</taxon>
        <taxon>Roseobacteraceae</taxon>
        <taxon>Jannaschia</taxon>
    </lineage>
</organism>
<accession>A0A1H7GGJ5</accession>
<dbReference type="STRING" id="188906.SAMN04488526_0352"/>
<dbReference type="EMBL" id="FNZQ01000001">
    <property type="protein sequence ID" value="SEK34895.1"/>
    <property type="molecule type" value="Genomic_DNA"/>
</dbReference>
<evidence type="ECO:0000313" key="2">
    <source>
        <dbReference type="Proteomes" id="UP000199283"/>
    </source>
</evidence>
<reference evidence="1 2" key="1">
    <citation type="submission" date="2016-10" db="EMBL/GenBank/DDBJ databases">
        <authorList>
            <person name="de Groot N.N."/>
        </authorList>
    </citation>
    <scope>NUCLEOTIDE SEQUENCE [LARGE SCALE GENOMIC DNA]</scope>
    <source>
        <strain evidence="1 2">DSM 14858</strain>
    </source>
</reference>
<gene>
    <name evidence="1" type="ORF">SAMN04488526_0352</name>
</gene>
<proteinExistence type="predicted"/>
<protein>
    <submittedName>
        <fullName evidence="1">Uncharacterized protein</fullName>
    </submittedName>
</protein>
<keyword evidence="2" id="KW-1185">Reference proteome</keyword>
<dbReference type="AlphaFoldDB" id="A0A1H7GGJ5"/>
<sequence length="228" mass="24653">MSSYEGPDPREAGFAKAATSPKPGFFAPLASVSTGARRSASGCVRCHGYGQGVAEASVFFGNVTETPSVCCDQTQRLRGLGKDCLCRPRSSLARFHPIRRDSGPVSPAPTLYALSIAQQQDAPSIEYMLDRIGIVDAVDRKPQQCRCSATSGMGAVLYRLGVPMSPFRHGMVRWEGRGPVVASIRIRLVWIFCGALDAREFGAGPSGQDREQPLTTRDFVKRDMLKVA</sequence>
<evidence type="ECO:0000313" key="1">
    <source>
        <dbReference type="EMBL" id="SEK34895.1"/>
    </source>
</evidence>
<name>A0A1H7GGJ5_9RHOB</name>